<dbReference type="Proteomes" id="UP001179280">
    <property type="component" value="Unassembled WGS sequence"/>
</dbReference>
<sequence length="43" mass="5093">MSSENHFTVLLFDDGSNHFLIEGENLFIQAIEDGNYEWMEDER</sequence>
<dbReference type="EMBL" id="JAFBCV010000008">
    <property type="protein sequence ID" value="MBM7839366.1"/>
    <property type="molecule type" value="Genomic_DNA"/>
</dbReference>
<comment type="caution">
    <text evidence="1">The sequence shown here is derived from an EMBL/GenBank/DDBJ whole genome shotgun (WGS) entry which is preliminary data.</text>
</comment>
<evidence type="ECO:0000313" key="1">
    <source>
        <dbReference type="EMBL" id="MBM7839366.1"/>
    </source>
</evidence>
<protein>
    <submittedName>
        <fullName evidence="1">Uncharacterized protein</fullName>
    </submittedName>
</protein>
<proteinExistence type="predicted"/>
<gene>
    <name evidence="1" type="ORF">JOC54_002646</name>
</gene>
<reference evidence="1" key="1">
    <citation type="submission" date="2021-01" db="EMBL/GenBank/DDBJ databases">
        <title>Genomic Encyclopedia of Type Strains, Phase IV (KMG-IV): sequencing the most valuable type-strain genomes for metagenomic binning, comparative biology and taxonomic classification.</title>
        <authorList>
            <person name="Goeker M."/>
        </authorList>
    </citation>
    <scope>NUCLEOTIDE SEQUENCE</scope>
    <source>
        <strain evidence="1">DSM 21943</strain>
    </source>
</reference>
<accession>A0ABS2SWJ2</accession>
<keyword evidence="2" id="KW-1185">Reference proteome</keyword>
<organism evidence="1 2">
    <name type="scientific">Shouchella xiaoxiensis</name>
    <dbReference type="NCBI Taxonomy" id="766895"/>
    <lineage>
        <taxon>Bacteria</taxon>
        <taxon>Bacillati</taxon>
        <taxon>Bacillota</taxon>
        <taxon>Bacilli</taxon>
        <taxon>Bacillales</taxon>
        <taxon>Bacillaceae</taxon>
        <taxon>Shouchella</taxon>
    </lineage>
</organism>
<evidence type="ECO:0000313" key="2">
    <source>
        <dbReference type="Proteomes" id="UP001179280"/>
    </source>
</evidence>
<name>A0ABS2SWJ2_9BACI</name>
<dbReference type="RefSeq" id="WP_275582710.1">
    <property type="nucleotide sequence ID" value="NZ_JAFBCV010000008.1"/>
</dbReference>